<evidence type="ECO:0000256" key="1">
    <source>
        <dbReference type="SAM" id="Phobius"/>
    </source>
</evidence>
<accession>A0A2P6NN10</accession>
<dbReference type="InterPro" id="IPR036291">
    <property type="entry name" value="NAD(P)-bd_dom_sf"/>
</dbReference>
<sequence>MTAAIVNTNAKRLLFILHGNKSPLPFPIVQWFFFPLLGILSIGTRFIQIYAFGNQIVINGAFSSVGDFALQLAKLANLKAIVVAGSLKDVRPYTNRLSYAVSEVETVDTTPSVIRNNGRSQWSHHLQRVSTSLPTSNFWMEYSLAKKLC</sequence>
<proteinExistence type="predicted"/>
<organism evidence="2 3">
    <name type="scientific">Planoprotostelium fungivorum</name>
    <dbReference type="NCBI Taxonomy" id="1890364"/>
    <lineage>
        <taxon>Eukaryota</taxon>
        <taxon>Amoebozoa</taxon>
        <taxon>Evosea</taxon>
        <taxon>Variosea</taxon>
        <taxon>Cavosteliida</taxon>
        <taxon>Cavosteliaceae</taxon>
        <taxon>Planoprotostelium</taxon>
    </lineage>
</organism>
<gene>
    <name evidence="2" type="ORF">PROFUN_07049</name>
</gene>
<feature type="transmembrane region" description="Helical" evidence="1">
    <location>
        <begin position="28"/>
        <end position="47"/>
    </location>
</feature>
<keyword evidence="1" id="KW-0812">Transmembrane</keyword>
<protein>
    <submittedName>
        <fullName evidence="2">Uncharacterized protein</fullName>
    </submittedName>
</protein>
<keyword evidence="1" id="KW-0472">Membrane</keyword>
<evidence type="ECO:0000313" key="2">
    <source>
        <dbReference type="EMBL" id="PRP85341.1"/>
    </source>
</evidence>
<dbReference type="InParanoid" id="A0A2P6NN10"/>
<dbReference type="Gene3D" id="3.40.50.720">
    <property type="entry name" value="NAD(P)-binding Rossmann-like Domain"/>
    <property type="match status" value="1"/>
</dbReference>
<dbReference type="Proteomes" id="UP000241769">
    <property type="component" value="Unassembled WGS sequence"/>
</dbReference>
<evidence type="ECO:0000313" key="3">
    <source>
        <dbReference type="Proteomes" id="UP000241769"/>
    </source>
</evidence>
<comment type="caution">
    <text evidence="2">The sequence shown here is derived from an EMBL/GenBank/DDBJ whole genome shotgun (WGS) entry which is preliminary data.</text>
</comment>
<dbReference type="SUPFAM" id="SSF51735">
    <property type="entry name" value="NAD(P)-binding Rossmann-fold domains"/>
    <property type="match status" value="1"/>
</dbReference>
<dbReference type="AlphaFoldDB" id="A0A2P6NN10"/>
<reference evidence="2 3" key="1">
    <citation type="journal article" date="2018" name="Genome Biol. Evol.">
        <title>Multiple Roots of Fruiting Body Formation in Amoebozoa.</title>
        <authorList>
            <person name="Hillmann F."/>
            <person name="Forbes G."/>
            <person name="Novohradska S."/>
            <person name="Ferling I."/>
            <person name="Riege K."/>
            <person name="Groth M."/>
            <person name="Westermann M."/>
            <person name="Marz M."/>
            <person name="Spaller T."/>
            <person name="Winckler T."/>
            <person name="Schaap P."/>
            <person name="Glockner G."/>
        </authorList>
    </citation>
    <scope>NUCLEOTIDE SEQUENCE [LARGE SCALE GENOMIC DNA]</scope>
    <source>
        <strain evidence="2 3">Jena</strain>
    </source>
</reference>
<name>A0A2P6NN10_9EUKA</name>
<keyword evidence="3" id="KW-1185">Reference proteome</keyword>
<dbReference type="EMBL" id="MDYQ01000046">
    <property type="protein sequence ID" value="PRP85341.1"/>
    <property type="molecule type" value="Genomic_DNA"/>
</dbReference>
<keyword evidence="1" id="KW-1133">Transmembrane helix</keyword>